<proteinExistence type="predicted"/>
<reference evidence="2" key="1">
    <citation type="submission" date="2020-08" db="EMBL/GenBank/DDBJ databases">
        <title>Chromosome-level assembly of Southern catfish (Silurus meridionalis) provides insights into visual adaptation to the nocturnal and benthic lifestyles.</title>
        <authorList>
            <person name="Zhang Y."/>
            <person name="Wang D."/>
            <person name="Peng Z."/>
        </authorList>
    </citation>
    <scope>NUCLEOTIDE SEQUENCE</scope>
    <source>
        <strain evidence="2">SWU-2019-XX</strain>
        <tissue evidence="2">Muscle</tissue>
    </source>
</reference>
<protein>
    <submittedName>
        <fullName evidence="2">Uncharacterized protein</fullName>
    </submittedName>
</protein>
<dbReference type="Proteomes" id="UP000606274">
    <property type="component" value="Unassembled WGS sequence"/>
</dbReference>
<evidence type="ECO:0000313" key="3">
    <source>
        <dbReference type="Proteomes" id="UP000606274"/>
    </source>
</evidence>
<keyword evidence="1" id="KW-1133">Transmembrane helix</keyword>
<comment type="caution">
    <text evidence="2">The sequence shown here is derived from an EMBL/GenBank/DDBJ whole genome shotgun (WGS) entry which is preliminary data.</text>
</comment>
<organism evidence="2 3">
    <name type="scientific">Silurus meridionalis</name>
    <name type="common">Southern catfish</name>
    <name type="synonym">Silurus soldatovi meridionalis</name>
    <dbReference type="NCBI Taxonomy" id="175797"/>
    <lineage>
        <taxon>Eukaryota</taxon>
        <taxon>Metazoa</taxon>
        <taxon>Chordata</taxon>
        <taxon>Craniata</taxon>
        <taxon>Vertebrata</taxon>
        <taxon>Euteleostomi</taxon>
        <taxon>Actinopterygii</taxon>
        <taxon>Neopterygii</taxon>
        <taxon>Teleostei</taxon>
        <taxon>Ostariophysi</taxon>
        <taxon>Siluriformes</taxon>
        <taxon>Siluridae</taxon>
        <taxon>Silurus</taxon>
    </lineage>
</organism>
<accession>A0A8T0BEV1</accession>
<sequence>MYVNNLEQRKYGKGQRFKEDIFVPKQKKNPSGERSGKNASGIMAPMYVDLSTWEAANLPSVALLSVVILFVLAITLLALCTSCQRQSFTLEKSNTPTYSAETNSSTLVRVVKPGTETETPTPERNLSVLPEDLQLGPNQQFKAWRSHTLEKNTHTAMNGGMVTM</sequence>
<evidence type="ECO:0000313" key="2">
    <source>
        <dbReference type="EMBL" id="KAF7704026.1"/>
    </source>
</evidence>
<feature type="transmembrane region" description="Helical" evidence="1">
    <location>
        <begin position="61"/>
        <end position="80"/>
    </location>
</feature>
<dbReference type="EMBL" id="JABFDY010000008">
    <property type="protein sequence ID" value="KAF7704026.1"/>
    <property type="molecule type" value="Genomic_DNA"/>
</dbReference>
<name>A0A8T0BEV1_SILME</name>
<keyword evidence="3" id="KW-1185">Reference proteome</keyword>
<gene>
    <name evidence="2" type="ORF">HF521_021098</name>
</gene>
<keyword evidence="1" id="KW-0812">Transmembrane</keyword>
<dbReference type="AlphaFoldDB" id="A0A8T0BEV1"/>
<evidence type="ECO:0000256" key="1">
    <source>
        <dbReference type="SAM" id="Phobius"/>
    </source>
</evidence>
<keyword evidence="1" id="KW-0472">Membrane</keyword>